<dbReference type="InterPro" id="IPR007694">
    <property type="entry name" value="DNA_helicase_DnaB-like_C"/>
</dbReference>
<dbReference type="GO" id="GO:0042645">
    <property type="term" value="C:mitochondrial nucleoid"/>
    <property type="evidence" value="ECO:0007669"/>
    <property type="project" value="UniProtKB-SubCell"/>
</dbReference>
<evidence type="ECO:0000256" key="5">
    <source>
        <dbReference type="ARBA" id="ARBA00022801"/>
    </source>
</evidence>
<sequence>MSVYLITKHLWKFKYLSRCYKIYKCKEVHGFRLIFNVTGNVFQRNQAFPSKNEHVIMCGYSTSLTPSPSNFLSHVKEVLQTKKMEIRDGYTCLTTACIFCSNANHLEKDLFINKITGHFFCKKCKSSGSWGSFEKALGKGVQDLSKEDTVETPAKWTSICEKSNTLQSLSQDKVQTVMNWFRLKEDYQESLIELEPLVNQSGTHLYVPVKHGESIVGVKELTPDGRETTVPNTGCKGILLLKSAKKLKRRREAVVVHSVRDMLALASLKLSYDVISLPHGISCLPQEVLPLLEDYTKIVLWFDNEEGHWESARQFARKLNEQRCYFVRPTQDHPAPYKAQLEGKSLISILDSSTPIVHKSITNFTNLREDILSHLQNTEKAAGVKWVRFPALNNILKGHRRGEMTILTGPSGAGKTTLMSEYSLDLAMQGVTTLWGSFEIRNERLARTMLQQLCHFPLHLHLDQFNKWADVFQLLPLYFMTFHGQQPLKTVMEAVEHATYVHDISHVVIDNVQFMMGLSEGDSSLDRFYRQDSIIGAFRNFATTANCHVTLVIHPRKEKDAEMLSMNSVFGGAKATQEADNVLIIQQKTMQNLKLRKFLQIAKNRYSGDLGVMPLEFDKESLSFSKKSQKSNSSIGELVNQTSR</sequence>
<keyword evidence="10" id="KW-0496">Mitochondrion</keyword>
<evidence type="ECO:0000256" key="16">
    <source>
        <dbReference type="ARBA" id="ARBA00075597"/>
    </source>
</evidence>
<dbReference type="PANTHER" id="PTHR12873:SF0">
    <property type="entry name" value="TWINKLE MTDNA HELICASE"/>
    <property type="match status" value="1"/>
</dbReference>
<keyword evidence="4" id="KW-0999">Mitochondrion inner membrane</keyword>
<evidence type="ECO:0000256" key="17">
    <source>
        <dbReference type="SAM" id="MobiDB-lite"/>
    </source>
</evidence>
<dbReference type="InterPro" id="IPR027417">
    <property type="entry name" value="P-loop_NTPase"/>
</dbReference>
<dbReference type="Pfam" id="PF13481">
    <property type="entry name" value="AAA_25"/>
    <property type="match status" value="1"/>
</dbReference>
<dbReference type="InterPro" id="IPR034154">
    <property type="entry name" value="TOPRIM_DnaG/twinkle"/>
</dbReference>
<evidence type="ECO:0000256" key="13">
    <source>
        <dbReference type="ARBA" id="ARBA00023271"/>
    </source>
</evidence>
<evidence type="ECO:0000256" key="8">
    <source>
        <dbReference type="ARBA" id="ARBA00022946"/>
    </source>
</evidence>
<evidence type="ECO:0000256" key="3">
    <source>
        <dbReference type="ARBA" id="ARBA00022741"/>
    </source>
</evidence>
<keyword evidence="12" id="KW-0413">Isomerase</keyword>
<name>A0A1B6KKY1_9HEMI</name>
<dbReference type="SUPFAM" id="SSF52540">
    <property type="entry name" value="P-loop containing nucleoside triphosphate hydrolases"/>
    <property type="match status" value="1"/>
</dbReference>
<proteinExistence type="predicted"/>
<dbReference type="GO" id="GO:0043139">
    <property type="term" value="F:5'-3' DNA helicase activity"/>
    <property type="evidence" value="ECO:0007669"/>
    <property type="project" value="UniProtKB-EC"/>
</dbReference>
<evidence type="ECO:0000256" key="2">
    <source>
        <dbReference type="ARBA" id="ARBA00004637"/>
    </source>
</evidence>
<dbReference type="CDD" id="cd01122">
    <property type="entry name" value="Twinkle_C"/>
    <property type="match status" value="1"/>
</dbReference>
<comment type="catalytic activity">
    <reaction evidence="15">
        <text>ATP + H2O = ADP + phosphate + H(+)</text>
        <dbReference type="Rhea" id="RHEA:13065"/>
        <dbReference type="ChEBI" id="CHEBI:15377"/>
        <dbReference type="ChEBI" id="CHEBI:15378"/>
        <dbReference type="ChEBI" id="CHEBI:30616"/>
        <dbReference type="ChEBI" id="CHEBI:43474"/>
        <dbReference type="ChEBI" id="CHEBI:456216"/>
        <dbReference type="EC" id="5.6.2.3"/>
    </reaction>
</comment>
<keyword evidence="7" id="KW-0067">ATP-binding</keyword>
<dbReference type="FunFam" id="3.40.50.300:FF:000845">
    <property type="entry name" value="Mitochondrial helicase twinkle"/>
    <property type="match status" value="1"/>
</dbReference>
<dbReference type="Gene3D" id="3.40.1360.10">
    <property type="match status" value="1"/>
</dbReference>
<evidence type="ECO:0000256" key="1">
    <source>
        <dbReference type="ARBA" id="ARBA00004436"/>
    </source>
</evidence>
<dbReference type="InterPro" id="IPR027032">
    <property type="entry name" value="Twinkle-like"/>
</dbReference>
<keyword evidence="8" id="KW-0809">Transit peptide</keyword>
<dbReference type="AlphaFoldDB" id="A0A1B6KKY1"/>
<evidence type="ECO:0000256" key="12">
    <source>
        <dbReference type="ARBA" id="ARBA00023235"/>
    </source>
</evidence>
<dbReference type="GO" id="GO:0003697">
    <property type="term" value="F:single-stranded DNA binding"/>
    <property type="evidence" value="ECO:0007669"/>
    <property type="project" value="InterPro"/>
</dbReference>
<organism evidence="19">
    <name type="scientific">Graphocephala atropunctata</name>
    <dbReference type="NCBI Taxonomy" id="36148"/>
    <lineage>
        <taxon>Eukaryota</taxon>
        <taxon>Metazoa</taxon>
        <taxon>Ecdysozoa</taxon>
        <taxon>Arthropoda</taxon>
        <taxon>Hexapoda</taxon>
        <taxon>Insecta</taxon>
        <taxon>Pterygota</taxon>
        <taxon>Neoptera</taxon>
        <taxon>Paraneoptera</taxon>
        <taxon>Hemiptera</taxon>
        <taxon>Auchenorrhyncha</taxon>
        <taxon>Membracoidea</taxon>
        <taxon>Cicadellidae</taxon>
        <taxon>Cicadellinae</taxon>
        <taxon>Cicadellini</taxon>
        <taxon>Graphocephala</taxon>
    </lineage>
</organism>
<evidence type="ECO:0000313" key="19">
    <source>
        <dbReference type="EMBL" id="JAT12095.1"/>
    </source>
</evidence>
<dbReference type="GO" id="GO:0006264">
    <property type="term" value="P:mitochondrial DNA replication"/>
    <property type="evidence" value="ECO:0007669"/>
    <property type="project" value="TreeGrafter"/>
</dbReference>
<accession>A0A1B6KKY1</accession>
<evidence type="ECO:0000256" key="11">
    <source>
        <dbReference type="ARBA" id="ARBA00023136"/>
    </source>
</evidence>
<dbReference type="GO" id="GO:0005524">
    <property type="term" value="F:ATP binding"/>
    <property type="evidence" value="ECO:0007669"/>
    <property type="project" value="UniProtKB-KW"/>
</dbReference>
<evidence type="ECO:0000256" key="10">
    <source>
        <dbReference type="ARBA" id="ARBA00023128"/>
    </source>
</evidence>
<dbReference type="Gene3D" id="3.40.50.300">
    <property type="entry name" value="P-loop containing nucleotide triphosphate hydrolases"/>
    <property type="match status" value="1"/>
</dbReference>
<feature type="compositionally biased region" description="Low complexity" evidence="17">
    <location>
        <begin position="625"/>
        <end position="634"/>
    </location>
</feature>
<dbReference type="PROSITE" id="PS51199">
    <property type="entry name" value="SF4_HELICASE"/>
    <property type="match status" value="1"/>
</dbReference>
<evidence type="ECO:0000259" key="18">
    <source>
        <dbReference type="PROSITE" id="PS51199"/>
    </source>
</evidence>
<keyword evidence="11" id="KW-0472">Membrane</keyword>
<evidence type="ECO:0000256" key="7">
    <source>
        <dbReference type="ARBA" id="ARBA00022840"/>
    </source>
</evidence>
<reference evidence="19" key="1">
    <citation type="submission" date="2015-11" db="EMBL/GenBank/DDBJ databases">
        <title>De novo transcriptome assembly of four potential Pierce s Disease insect vectors from Arizona vineyards.</title>
        <authorList>
            <person name="Tassone E.E."/>
        </authorList>
    </citation>
    <scope>NUCLEOTIDE SEQUENCE</scope>
</reference>
<keyword evidence="5" id="KW-0378">Hydrolase</keyword>
<evidence type="ECO:0000256" key="4">
    <source>
        <dbReference type="ARBA" id="ARBA00022792"/>
    </source>
</evidence>
<dbReference type="GO" id="GO:0008289">
    <property type="term" value="F:lipid binding"/>
    <property type="evidence" value="ECO:0007669"/>
    <property type="project" value="UniProtKB-KW"/>
</dbReference>
<keyword evidence="6" id="KW-0347">Helicase</keyword>
<dbReference type="PANTHER" id="PTHR12873">
    <property type="entry name" value="T7-LIKE MITOCHONDRIAL DNA HELICASE"/>
    <property type="match status" value="1"/>
</dbReference>
<protein>
    <recommendedName>
        <fullName evidence="14">DNA 5'-3' helicase</fullName>
        <ecNumber evidence="14">5.6.2.3</ecNumber>
    </recommendedName>
    <alternativeName>
        <fullName evidence="16">Twinkle protein, mitochondrial</fullName>
    </alternativeName>
</protein>
<dbReference type="CDD" id="cd01029">
    <property type="entry name" value="TOPRIM_primases"/>
    <property type="match status" value="1"/>
</dbReference>
<evidence type="ECO:0000256" key="14">
    <source>
        <dbReference type="ARBA" id="ARBA00044969"/>
    </source>
</evidence>
<evidence type="ECO:0000256" key="9">
    <source>
        <dbReference type="ARBA" id="ARBA00023121"/>
    </source>
</evidence>
<gene>
    <name evidence="19" type="ORF">g.23067</name>
</gene>
<keyword evidence="13" id="KW-1135">Mitochondrion nucleoid</keyword>
<dbReference type="GO" id="GO:0016787">
    <property type="term" value="F:hydrolase activity"/>
    <property type="evidence" value="ECO:0007669"/>
    <property type="project" value="UniProtKB-KW"/>
</dbReference>
<dbReference type="GO" id="GO:0005743">
    <property type="term" value="C:mitochondrial inner membrane"/>
    <property type="evidence" value="ECO:0007669"/>
    <property type="project" value="UniProtKB-SubCell"/>
</dbReference>
<keyword evidence="9" id="KW-0446">Lipid-binding</keyword>
<keyword evidence="3" id="KW-0547">Nucleotide-binding</keyword>
<evidence type="ECO:0000256" key="6">
    <source>
        <dbReference type="ARBA" id="ARBA00022806"/>
    </source>
</evidence>
<feature type="domain" description="SF4 helicase" evidence="18">
    <location>
        <begin position="378"/>
        <end position="631"/>
    </location>
</feature>
<evidence type="ECO:0000256" key="15">
    <source>
        <dbReference type="ARBA" id="ARBA00048954"/>
    </source>
</evidence>
<dbReference type="EC" id="5.6.2.3" evidence="14"/>
<comment type="subcellular location">
    <subcellularLocation>
        <location evidence="2">Mitochondrion inner membrane</location>
        <topology evidence="2">Peripheral membrane protein</topology>
    </subcellularLocation>
    <subcellularLocation>
        <location evidence="1">Mitochondrion matrix</location>
        <location evidence="1">Mitochondrion nucleoid</location>
    </subcellularLocation>
</comment>
<dbReference type="EMBL" id="GEBQ01027882">
    <property type="protein sequence ID" value="JAT12095.1"/>
    <property type="molecule type" value="Transcribed_RNA"/>
</dbReference>
<feature type="region of interest" description="Disordered" evidence="17">
    <location>
        <begin position="625"/>
        <end position="644"/>
    </location>
</feature>